<dbReference type="GO" id="GO:0052170">
    <property type="term" value="P:symbiont-mediated suppression of host innate immune response"/>
    <property type="evidence" value="ECO:0007669"/>
    <property type="project" value="UniProtKB-KW"/>
</dbReference>
<dbReference type="SMART" id="SM00744">
    <property type="entry name" value="RINGv"/>
    <property type="match status" value="1"/>
</dbReference>
<keyword evidence="12" id="KW-0833">Ubl conjugation pathway</keyword>
<comment type="pathway">
    <text evidence="3">Protein modification; protein ubiquitination.</text>
</comment>
<keyword evidence="11" id="KW-0863">Zinc-finger</keyword>
<feature type="compositionally biased region" description="Low complexity" evidence="22">
    <location>
        <begin position="195"/>
        <end position="221"/>
    </location>
</feature>
<keyword evidence="19" id="KW-0922">Interferon antiviral system evasion</keyword>
<dbReference type="EMBL" id="MN419220">
    <property type="protein sequence ID" value="QLF96584.1"/>
    <property type="molecule type" value="Genomic_DNA"/>
</dbReference>
<dbReference type="GO" id="GO:0039648">
    <property type="term" value="P:symbiont-mediated perturbation of host ubiquitin-like protein modification"/>
    <property type="evidence" value="ECO:0007669"/>
    <property type="project" value="UniProtKB-ARBA"/>
</dbReference>
<dbReference type="CDD" id="cd16495">
    <property type="entry name" value="RING_CH-C4HC3_MARCH"/>
    <property type="match status" value="1"/>
</dbReference>
<keyword evidence="5" id="KW-0244">Early protein</keyword>
<protein>
    <submittedName>
        <fullName evidence="25 26">K3</fullName>
    </submittedName>
</protein>
<proteinExistence type="evidence at transcript level"/>
<keyword evidence="9 23" id="KW-0812">Transmembrane</keyword>
<dbReference type="GO" id="GO:0008270">
    <property type="term" value="F:zinc ion binding"/>
    <property type="evidence" value="ECO:0007669"/>
    <property type="project" value="UniProtKB-KW"/>
</dbReference>
<dbReference type="EMBL" id="MN419219">
    <property type="protein sequence ID" value="QLF96500.1"/>
    <property type="molecule type" value="Genomic_DNA"/>
</dbReference>
<dbReference type="SUPFAM" id="SSF57850">
    <property type="entry name" value="RING/U-box"/>
    <property type="match status" value="1"/>
</dbReference>
<evidence type="ECO:0000256" key="8">
    <source>
        <dbReference type="ARBA" id="ARBA00022679"/>
    </source>
</evidence>
<evidence type="ECO:0000256" key="7">
    <source>
        <dbReference type="ARBA" id="ARBA00022632"/>
    </source>
</evidence>
<dbReference type="Pfam" id="PF12906">
    <property type="entry name" value="RINGv"/>
    <property type="match status" value="1"/>
</dbReference>
<evidence type="ECO:0000256" key="23">
    <source>
        <dbReference type="SAM" id="Phobius"/>
    </source>
</evidence>
<evidence type="ECO:0000256" key="6">
    <source>
        <dbReference type="ARBA" id="ARBA00022581"/>
    </source>
</evidence>
<evidence type="ECO:0000256" key="13">
    <source>
        <dbReference type="ARBA" id="ARBA00022830"/>
    </source>
</evidence>
<keyword evidence="18" id="KW-1038">Host endoplasmic reticulum</keyword>
<reference evidence="25" key="1">
    <citation type="journal article" date="2005" name="J. Virol.">
        <title>Transcriptional analysis of latent and inducible Kaposi's sarcoma-associated herpesvirus transcripts in the K4 to K7 region.</title>
        <authorList>
            <person name="Taylor J.L."/>
            <person name="Bennett H.N."/>
            <person name="Snyder B.A."/>
            <person name="Moore P.S."/>
            <person name="Chang Y."/>
        </authorList>
    </citation>
    <scope>NUCLEOTIDE SEQUENCE</scope>
</reference>
<evidence type="ECO:0000256" key="11">
    <source>
        <dbReference type="ARBA" id="ARBA00022771"/>
    </source>
</evidence>
<keyword evidence="20" id="KW-0899">Viral immunoevasion</keyword>
<dbReference type="GO" id="GO:0016740">
    <property type="term" value="F:transferase activity"/>
    <property type="evidence" value="ECO:0007669"/>
    <property type="project" value="UniProtKB-KW"/>
</dbReference>
<evidence type="ECO:0000313" key="26">
    <source>
        <dbReference type="EMBL" id="QKE51365.1"/>
    </source>
</evidence>
<keyword evidence="4" id="KW-1032">Host cell membrane</keyword>
<evidence type="ECO:0000256" key="5">
    <source>
        <dbReference type="ARBA" id="ARBA00022518"/>
    </source>
</evidence>
<evidence type="ECO:0000256" key="17">
    <source>
        <dbReference type="ARBA" id="ARBA00023136"/>
    </source>
</evidence>
<keyword evidence="10" id="KW-0479">Metal-binding</keyword>
<dbReference type="InterPro" id="IPR011016">
    <property type="entry name" value="Znf_RING-CH"/>
</dbReference>
<organismHost>
    <name type="scientific">Homo sapiens</name>
    <name type="common">Human</name>
    <dbReference type="NCBI Taxonomy" id="9606"/>
</organismHost>
<evidence type="ECO:0000256" key="10">
    <source>
        <dbReference type="ARBA" id="ARBA00022723"/>
    </source>
</evidence>
<keyword evidence="8" id="KW-0808">Transferase</keyword>
<evidence type="ECO:0000256" key="12">
    <source>
        <dbReference type="ARBA" id="ARBA00022786"/>
    </source>
</evidence>
<evidence type="ECO:0000256" key="3">
    <source>
        <dbReference type="ARBA" id="ARBA00004906"/>
    </source>
</evidence>
<dbReference type="GO" id="GO:0044165">
    <property type="term" value="C:host cell endoplasmic reticulum"/>
    <property type="evidence" value="ECO:0007669"/>
    <property type="project" value="UniProtKB-SubCell"/>
</dbReference>
<dbReference type="FunFam" id="3.30.40.10:FF:000990">
    <property type="entry name" value="E3 ubiquitin-protein ligase MIR1"/>
    <property type="match status" value="1"/>
</dbReference>
<dbReference type="GO" id="GO:0006511">
    <property type="term" value="P:ubiquitin-dependent protein catabolic process"/>
    <property type="evidence" value="ECO:0007669"/>
    <property type="project" value="UniProtKB-ARBA"/>
</dbReference>
<evidence type="ECO:0000313" key="25">
    <source>
        <dbReference type="EMBL" id="ABA39887.1"/>
    </source>
</evidence>
<dbReference type="Gene3D" id="3.30.40.10">
    <property type="entry name" value="Zinc/RING finger domain, C3HC4 (zinc finger)"/>
    <property type="match status" value="1"/>
</dbReference>
<dbReference type="GO" id="GO:0039504">
    <property type="term" value="P:symbiont-mediated suppression of host adaptive immune response"/>
    <property type="evidence" value="ECO:0007669"/>
    <property type="project" value="UniProtKB-ARBA"/>
</dbReference>
<evidence type="ECO:0000256" key="2">
    <source>
        <dbReference type="ARBA" id="ARBA00004598"/>
    </source>
</evidence>
<evidence type="ECO:0000313" key="30">
    <source>
        <dbReference type="EMBL" id="QLF96752.1"/>
    </source>
</evidence>
<evidence type="ECO:0000256" key="14">
    <source>
        <dbReference type="ARBA" id="ARBA00022833"/>
    </source>
</evidence>
<keyword evidence="7" id="KW-1090">Inhibition of host innate immune response by virus</keyword>
<evidence type="ECO:0000256" key="19">
    <source>
        <dbReference type="ARBA" id="ARBA00023258"/>
    </source>
</evidence>
<keyword evidence="17 23" id="KW-0472">Membrane</keyword>
<evidence type="ECO:0000256" key="20">
    <source>
        <dbReference type="ARBA" id="ARBA00023280"/>
    </source>
</evidence>
<evidence type="ECO:0000256" key="9">
    <source>
        <dbReference type="ARBA" id="ARBA00022692"/>
    </source>
</evidence>
<dbReference type="GO" id="GO:0075509">
    <property type="term" value="P:endocytosis involved in viral entry into host cell"/>
    <property type="evidence" value="ECO:0007669"/>
    <property type="project" value="UniProtKB-ARBA"/>
</dbReference>
<feature type="transmembrane region" description="Helical" evidence="23">
    <location>
        <begin position="121"/>
        <end position="142"/>
    </location>
</feature>
<evidence type="ECO:0000256" key="22">
    <source>
        <dbReference type="SAM" id="MobiDB-lite"/>
    </source>
</evidence>
<reference evidence="28" key="3">
    <citation type="journal article" date="2020" name="Virus Evol.">
        <title>Dual infection and recombination of Kaposi sarcoma herpesvirus revealed by whole-genome sequence analysis of effusion samples.</title>
        <authorList>
            <person name="Cornejo Castro E.M."/>
            <person name="Marshall V."/>
            <person name="Lack J."/>
            <person name="Lurain K."/>
            <person name="Immonen T."/>
            <person name="Labo N."/>
            <person name="Fisher N.C."/>
            <person name="Ramaswami R."/>
            <person name="Wyvill K.M."/>
            <person name="Aleman K."/>
            <person name="Polizzotto M.N."/>
            <person name="Cam M."/>
            <person name="Keele B.F."/>
            <person name="Yarchoan R."/>
            <person name="Uldrick T.S."/>
            <person name="Whitby D."/>
        </authorList>
    </citation>
    <scope>NUCLEOTIDE SEQUENCE</scope>
    <source>
        <strain evidence="28">FNL002</strain>
        <strain evidence="29">FNL003</strain>
        <strain evidence="30">FNL005</strain>
    </source>
</reference>
<evidence type="ECO:0000256" key="1">
    <source>
        <dbReference type="ARBA" id="ARBA00004354"/>
    </source>
</evidence>
<evidence type="ECO:0000256" key="15">
    <source>
        <dbReference type="ARBA" id="ARBA00022870"/>
    </source>
</evidence>
<feature type="transmembrane region" description="Helical" evidence="23">
    <location>
        <begin position="83"/>
        <end position="109"/>
    </location>
</feature>
<dbReference type="PANTHER" id="PTHR46065:SF3">
    <property type="entry name" value="FI20425P1"/>
    <property type="match status" value="1"/>
</dbReference>
<evidence type="ECO:0000313" key="27">
    <source>
        <dbReference type="EMBL" id="QKE51713.1"/>
    </source>
</evidence>
<keyword evidence="16 23" id="KW-1133">Transmembrane helix</keyword>
<dbReference type="EMBL" id="MN419222">
    <property type="protein sequence ID" value="QLF96752.1"/>
    <property type="molecule type" value="Genomic_DNA"/>
</dbReference>
<dbReference type="GO" id="GO:0039502">
    <property type="term" value="P:symbiont-mediated suppression of host type I interferon-mediated signaling pathway"/>
    <property type="evidence" value="ECO:0007669"/>
    <property type="project" value="UniProtKB-KW"/>
</dbReference>
<keyword evidence="15" id="KW-1043">Host membrane</keyword>
<dbReference type="PANTHER" id="PTHR46065">
    <property type="entry name" value="E3 UBIQUITIN-PROTEIN LIGASE MARCH 2/3 FAMILY MEMBER"/>
    <property type="match status" value="1"/>
</dbReference>
<dbReference type="GO" id="GO:0020002">
    <property type="term" value="C:host cell plasma membrane"/>
    <property type="evidence" value="ECO:0007669"/>
    <property type="project" value="UniProtKB-SubCell"/>
</dbReference>
<keyword evidence="6" id="KW-0945">Host-virus interaction</keyword>
<keyword evidence="14" id="KW-0862">Zinc</keyword>
<evidence type="ECO:0000313" key="29">
    <source>
        <dbReference type="EMBL" id="QLF96584.1"/>
    </source>
</evidence>
<feature type="domain" description="RING-CH-type" evidence="24">
    <location>
        <begin position="1"/>
        <end position="60"/>
    </location>
</feature>
<evidence type="ECO:0000256" key="16">
    <source>
        <dbReference type="ARBA" id="ARBA00022989"/>
    </source>
</evidence>
<dbReference type="SMR" id="Q2VJ56"/>
<evidence type="ECO:0000259" key="24">
    <source>
        <dbReference type="PROSITE" id="PS51292"/>
    </source>
</evidence>
<feature type="compositionally biased region" description="Basic and acidic residues" evidence="22">
    <location>
        <begin position="235"/>
        <end position="252"/>
    </location>
</feature>
<reference evidence="26" key="2">
    <citation type="submission" date="2019-04" db="EMBL/GenBank/DDBJ databases">
        <title>Spread of a new Kaposi's sarcoma-associated herpesvirus variant driving severe pathologies in men who have sex with men.</title>
        <authorList>
            <person name="Jary A."/>
            <person name="Leducq V."/>
            <person name="Desire N."/>
            <person name="Palich R."/>
            <person name="Joly V."/>
            <person name="Canestri A."/>
            <person name="Gothland A."/>
            <person name="Lambert-Niclot S."/>
            <person name="Surgers L."/>
            <person name="Amiel C."/>
            <person name="Descamps D."/>
            <person name="Spano J.-P."/>
            <person name="Katlama C."/>
            <person name="Calvez V."/>
            <person name="Marcelin A.-G."/>
        </authorList>
    </citation>
    <scope>NUCLEOTIDE SEQUENCE</scope>
    <source>
        <strain evidence="26">P044_PEL</strain>
        <strain evidence="27">P100_PEL</strain>
    </source>
</reference>
<comment type="subcellular location">
    <subcellularLocation>
        <location evidence="2">Host cell membrane</location>
        <topology evidence="2">Multi-pass membrane protein</topology>
    </subcellularLocation>
    <subcellularLocation>
        <location evidence="1">Host endoplasmic reticulum</location>
    </subcellularLocation>
</comment>
<evidence type="ECO:0000313" key="28">
    <source>
        <dbReference type="EMBL" id="QLF96500.1"/>
    </source>
</evidence>
<evidence type="ECO:0000256" key="18">
    <source>
        <dbReference type="ARBA" id="ARBA00023184"/>
    </source>
</evidence>
<name>Q2VJ56_HHV8</name>
<gene>
    <name evidence="26" type="primary">K3</name>
</gene>
<dbReference type="PROSITE" id="PS51292">
    <property type="entry name" value="ZF_RING_CH"/>
    <property type="match status" value="1"/>
</dbReference>
<accession>Q2VJ56</accession>
<dbReference type="InterPro" id="IPR013083">
    <property type="entry name" value="Znf_RING/FYVE/PHD"/>
</dbReference>
<dbReference type="EMBL" id="MK876737">
    <property type="protein sequence ID" value="QKE51713.1"/>
    <property type="molecule type" value="Genomic_DNA"/>
</dbReference>
<keyword evidence="21" id="KW-1091">Inhibition of host interferon receptors by virus</keyword>
<organism evidence="25">
    <name type="scientific">Human herpesvirus 8</name>
    <name type="common">HHV-8</name>
    <name type="synonym">Kaposi's sarcoma-associated herpesvirus</name>
    <dbReference type="NCBI Taxonomy" id="37296"/>
    <lineage>
        <taxon>Viruses</taxon>
        <taxon>Duplodnaviria</taxon>
        <taxon>Heunggongvirae</taxon>
        <taxon>Peploviricota</taxon>
        <taxon>Herviviricetes</taxon>
        <taxon>Herpesvirales</taxon>
        <taxon>Orthoherpesviridae</taxon>
        <taxon>Gammaherpesvirinae</taxon>
        <taxon>Rhadinovirus</taxon>
        <taxon>Rhadinovirus humangamma8</taxon>
    </lineage>
</organism>
<dbReference type="EMBL" id="DQ097682">
    <property type="protein sequence ID" value="ABA39887.1"/>
    <property type="molecule type" value="mRNA"/>
</dbReference>
<feature type="region of interest" description="Disordered" evidence="22">
    <location>
        <begin position="187"/>
        <end position="257"/>
    </location>
</feature>
<dbReference type="EMBL" id="MK876733">
    <property type="protein sequence ID" value="QKE51365.1"/>
    <property type="molecule type" value="Genomic_DNA"/>
</dbReference>
<keyword evidence="13" id="KW-1114">Inhibition of host interferon signaling pathway by virus</keyword>
<evidence type="ECO:0000256" key="4">
    <source>
        <dbReference type="ARBA" id="ARBA00022511"/>
    </source>
</evidence>
<evidence type="ECO:0000256" key="21">
    <source>
        <dbReference type="ARBA" id="ARBA00084101"/>
    </source>
</evidence>
<sequence>MEDEDVPVCWICNEELGNERFRACGCTGELENVHRSCLSTWLTISRNTACQICGVVYNTRVVWRPLREMTLLPRLTYQEGLELIVFIFIMTLGAAGLAAATWVWLYIVGGHDPEIDHVAAAAYYVFFVFYQLFVVFGLGAFFHMMRHVGRAYAAVNTRVEVFPYRPRPTSPECAVEEIELQEILPRGDNQDEEGPAGAAPGDQNGPAGAAPGDQDGPADGAPVHRDSEESVDEAAGYKEAGEPTHNDGRDDNVEPTAVGCDCNNLGAERYRATYCGGYVGAQSGDGAYSVSCHNKAGPSSLVDILPQGLPGGGYGSMGVIRKRSAVSSALMFH</sequence>